<dbReference type="InterPro" id="IPR046457">
    <property type="entry name" value="PMI_typeI_cat"/>
</dbReference>
<dbReference type="PANTHER" id="PTHR42742">
    <property type="entry name" value="TRANSCRIPTIONAL REPRESSOR MPRA"/>
    <property type="match status" value="1"/>
</dbReference>
<dbReference type="Pfam" id="PF20511">
    <property type="entry name" value="PMI_typeI_cat"/>
    <property type="match status" value="1"/>
</dbReference>
<keyword evidence="8" id="KW-1185">Reference proteome</keyword>
<proteinExistence type="inferred from homology"/>
<comment type="catalytic activity">
    <reaction evidence="3">
        <text>D-mannose 6-phosphate = D-fructose 6-phosphate</text>
        <dbReference type="Rhea" id="RHEA:12356"/>
        <dbReference type="ChEBI" id="CHEBI:58735"/>
        <dbReference type="ChEBI" id="CHEBI:61527"/>
        <dbReference type="EC" id="5.3.1.8"/>
    </reaction>
</comment>
<reference evidence="8" key="1">
    <citation type="submission" date="2017-07" db="EMBL/GenBank/DDBJ databases">
        <title>Draft genome sequence of Effusibacillus lacus strain skLN1.</title>
        <authorList>
            <person name="Watanabe M."/>
            <person name="Kojima H."/>
            <person name="Fukui M."/>
        </authorList>
    </citation>
    <scope>NUCLEOTIDE SEQUENCE [LARGE SCALE GENOMIC DNA]</scope>
    <source>
        <strain evidence="8">skLN1</strain>
    </source>
</reference>
<feature type="domain" description="Phosphomannose isomerase type I catalytic" evidence="6">
    <location>
        <begin position="11"/>
        <end position="106"/>
    </location>
</feature>
<evidence type="ECO:0000256" key="4">
    <source>
        <dbReference type="PIRSR" id="PIRSR036894-1"/>
    </source>
</evidence>
<organism evidence="7 8">
    <name type="scientific">Effusibacillus lacus</name>
    <dbReference type="NCBI Taxonomy" id="1348429"/>
    <lineage>
        <taxon>Bacteria</taxon>
        <taxon>Bacillati</taxon>
        <taxon>Bacillota</taxon>
        <taxon>Bacilli</taxon>
        <taxon>Bacillales</taxon>
        <taxon>Alicyclobacillaceae</taxon>
        <taxon>Effusibacillus</taxon>
    </lineage>
</organism>
<protein>
    <recommendedName>
        <fullName evidence="3">Mannose-6-phosphate isomerase</fullName>
        <ecNumber evidence="3">5.3.1.8</ecNumber>
    </recommendedName>
</protein>
<name>A0A292YEM3_9BACL</name>
<feature type="binding site" evidence="4">
    <location>
        <position position="98"/>
    </location>
    <ligand>
        <name>Zn(2+)</name>
        <dbReference type="ChEBI" id="CHEBI:29105"/>
    </ligand>
</feature>
<dbReference type="EC" id="5.3.1.8" evidence="3"/>
<dbReference type="AlphaFoldDB" id="A0A292YEM3"/>
<dbReference type="Gene3D" id="2.60.120.10">
    <property type="entry name" value="Jelly Rolls"/>
    <property type="match status" value="2"/>
</dbReference>
<dbReference type="PIRSF" id="PIRSF036894">
    <property type="entry name" value="PMI_Firm_short"/>
    <property type="match status" value="1"/>
</dbReference>
<dbReference type="CDD" id="cd07010">
    <property type="entry name" value="cupin_PMI_type_I_N_bac"/>
    <property type="match status" value="1"/>
</dbReference>
<dbReference type="InterPro" id="IPR051804">
    <property type="entry name" value="Carb_Metab_Reg_Kinase/Isom"/>
</dbReference>
<evidence type="ECO:0000313" key="8">
    <source>
        <dbReference type="Proteomes" id="UP000217785"/>
    </source>
</evidence>
<feature type="binding site" evidence="4">
    <location>
        <position position="115"/>
    </location>
    <ligand>
        <name>Zn(2+)</name>
        <dbReference type="ChEBI" id="CHEBI:29105"/>
    </ligand>
</feature>
<evidence type="ECO:0000256" key="3">
    <source>
        <dbReference type="PIRNR" id="PIRNR036894"/>
    </source>
</evidence>
<comment type="cofactor">
    <cofactor evidence="4">
        <name>Zn(2+)</name>
        <dbReference type="ChEBI" id="CHEBI:29105"/>
    </cofactor>
    <text evidence="4">Binds 1 zinc ion per subunit.</text>
</comment>
<dbReference type="SUPFAM" id="SSF51182">
    <property type="entry name" value="RmlC-like cupins"/>
    <property type="match status" value="1"/>
</dbReference>
<evidence type="ECO:0000259" key="6">
    <source>
        <dbReference type="Pfam" id="PF20511"/>
    </source>
</evidence>
<comment type="similarity">
    <text evidence="3">Belongs to the mannose-6-phosphate isomerase type 1 family.</text>
</comment>
<keyword evidence="1 3" id="KW-0479">Metal-binding</keyword>
<keyword evidence="3 7" id="KW-0413">Isomerase</keyword>
<sequence length="327" mass="37155">MFAYPVKFAPIAQARIWGGKKLKEWFSEKQEGPIGEYWVLSGHPKATSVVVNGPFAGNTLVQLTGEFPEAYLGKSPQDRFPLLIKFLEATDDLSVQIHPNDEYARQNEGDFGKTEAWYILDAKEDARIIYGHTFPSRDEYVLAVKEKRVPEFLRYKPIEKDQLIFVPSRTLHALLAGTILIEIQQTSDVTYRVYDWDRVDDQGRGRELHIEKAADVMIYGEPAGTDGVDTNRRTLFENGHVVHQHLVTCPYFVIEKLTIKVSAHQINLGKQGNPDIIIIANGEGVLDPVVDFEPIELKYGDTVLVPSTISEYQIRTTSKIELLRTYY</sequence>
<evidence type="ECO:0000256" key="1">
    <source>
        <dbReference type="ARBA" id="ARBA00022723"/>
    </source>
</evidence>
<feature type="active site" evidence="5">
    <location>
        <position position="192"/>
    </location>
</feature>
<evidence type="ECO:0000256" key="2">
    <source>
        <dbReference type="ARBA" id="ARBA00022833"/>
    </source>
</evidence>
<dbReference type="Proteomes" id="UP000217785">
    <property type="component" value="Unassembled WGS sequence"/>
</dbReference>
<gene>
    <name evidence="7" type="ORF">EFBL_3443</name>
</gene>
<dbReference type="GO" id="GO:0005975">
    <property type="term" value="P:carbohydrate metabolic process"/>
    <property type="evidence" value="ECO:0007669"/>
    <property type="project" value="UniProtKB-UniRule"/>
</dbReference>
<dbReference type="GO" id="GO:0008270">
    <property type="term" value="F:zinc ion binding"/>
    <property type="evidence" value="ECO:0007669"/>
    <property type="project" value="UniProtKB-UniRule"/>
</dbReference>
<feature type="binding site" evidence="4">
    <location>
        <position position="172"/>
    </location>
    <ligand>
        <name>Zn(2+)</name>
        <dbReference type="ChEBI" id="CHEBI:29105"/>
    </ligand>
</feature>
<evidence type="ECO:0000256" key="5">
    <source>
        <dbReference type="PIRSR" id="PIRSR036894-2"/>
    </source>
</evidence>
<accession>A0A292YEM3</accession>
<evidence type="ECO:0000313" key="7">
    <source>
        <dbReference type="EMBL" id="GAX91752.1"/>
    </source>
</evidence>
<dbReference type="GO" id="GO:0004476">
    <property type="term" value="F:mannose-6-phosphate isomerase activity"/>
    <property type="evidence" value="ECO:0007669"/>
    <property type="project" value="UniProtKB-UniRule"/>
</dbReference>
<dbReference type="OrthoDB" id="9808275at2"/>
<comment type="caution">
    <text evidence="7">The sequence shown here is derived from an EMBL/GenBank/DDBJ whole genome shotgun (WGS) entry which is preliminary data.</text>
</comment>
<dbReference type="InterPro" id="IPR011051">
    <property type="entry name" value="RmlC_Cupin_sf"/>
</dbReference>
<dbReference type="EMBL" id="BDUF01000109">
    <property type="protein sequence ID" value="GAX91752.1"/>
    <property type="molecule type" value="Genomic_DNA"/>
</dbReference>
<dbReference type="RefSeq" id="WP_096184195.1">
    <property type="nucleotide sequence ID" value="NZ_BDUF01000109.1"/>
</dbReference>
<dbReference type="InterPro" id="IPR014710">
    <property type="entry name" value="RmlC-like_jellyroll"/>
</dbReference>
<dbReference type="PANTHER" id="PTHR42742:SF3">
    <property type="entry name" value="FRUCTOKINASE"/>
    <property type="match status" value="1"/>
</dbReference>
<dbReference type="InterPro" id="IPR014628">
    <property type="entry name" value="Man6P_isomerase_Firm_short"/>
</dbReference>
<keyword evidence="2 3" id="KW-0862">Zinc</keyword>